<dbReference type="Proteomes" id="UP000041314">
    <property type="component" value="Unassembled WGS sequence"/>
</dbReference>
<proteinExistence type="predicted"/>
<evidence type="ECO:0000313" key="3">
    <source>
        <dbReference type="Proteomes" id="UP000041314"/>
    </source>
</evidence>
<accession>A0A655EL74</accession>
<name>A0A655EL74_SALET</name>
<reference evidence="2 3" key="1">
    <citation type="submission" date="2015-03" db="EMBL/GenBank/DDBJ databases">
        <authorList>
            <consortium name="Pathogen Informatics"/>
        </authorList>
    </citation>
    <scope>NUCLEOTIDE SEQUENCE [LARGE SCALE GENOMIC DNA]</scope>
    <source>
        <strain evidence="2 3">A1104</strain>
    </source>
</reference>
<gene>
    <name evidence="2" type="ORF">ERS008198_04827</name>
</gene>
<organism evidence="2 3">
    <name type="scientific">Salmonella enterica subsp. enterica serovar Bovismorbificans</name>
    <dbReference type="NCBI Taxonomy" id="58097"/>
    <lineage>
        <taxon>Bacteria</taxon>
        <taxon>Pseudomonadati</taxon>
        <taxon>Pseudomonadota</taxon>
        <taxon>Gammaproteobacteria</taxon>
        <taxon>Enterobacterales</taxon>
        <taxon>Enterobacteriaceae</taxon>
        <taxon>Salmonella</taxon>
    </lineage>
</organism>
<evidence type="ECO:0000256" key="1">
    <source>
        <dbReference type="SAM" id="MobiDB-lite"/>
    </source>
</evidence>
<sequence length="56" mass="5475">MPSSPIFITTVENSAAAGALALACACGTQPCSGIIPASRPKPITPSSQISEPSGSC</sequence>
<evidence type="ECO:0000313" key="2">
    <source>
        <dbReference type="EMBL" id="CNV26175.1"/>
    </source>
</evidence>
<dbReference type="AlphaFoldDB" id="A0A655EL74"/>
<dbReference type="EMBL" id="CQPA01000078">
    <property type="protein sequence ID" value="CNV26175.1"/>
    <property type="molecule type" value="Genomic_DNA"/>
</dbReference>
<feature type="region of interest" description="Disordered" evidence="1">
    <location>
        <begin position="36"/>
        <end position="56"/>
    </location>
</feature>
<feature type="compositionally biased region" description="Polar residues" evidence="1">
    <location>
        <begin position="44"/>
        <end position="56"/>
    </location>
</feature>
<protein>
    <submittedName>
        <fullName evidence="2">Uncharacterized protein</fullName>
    </submittedName>
</protein>